<dbReference type="EMBL" id="CP024091">
    <property type="protein sequence ID" value="ATP55378.1"/>
    <property type="molecule type" value="Genomic_DNA"/>
</dbReference>
<sequence>MKKLKLSKYFGQLKKQDIENLSIDEMKNFFGGDDFGFYLGSPGSPTMASGCGTCTQDTCPPPPQWSVSTE</sequence>
<dbReference type="Proteomes" id="UP000223749">
    <property type="component" value="Chromosome"/>
</dbReference>
<dbReference type="RefSeq" id="WP_099437331.1">
    <property type="nucleotide sequence ID" value="NZ_CP024091.1"/>
</dbReference>
<evidence type="ECO:0000313" key="1">
    <source>
        <dbReference type="EMBL" id="ATP55378.1"/>
    </source>
</evidence>
<keyword evidence="2" id="KW-1185">Reference proteome</keyword>
<accession>A0A2D1U179</accession>
<proteinExistence type="predicted"/>
<reference evidence="1 2" key="1">
    <citation type="submission" date="2017-10" db="EMBL/GenBank/DDBJ databases">
        <title>Whole genome of Pedobacter ginsengisoli T01R-27 isolated from tomato rhizosphere.</title>
        <authorList>
            <person name="Weon H.-Y."/>
            <person name="Lee S.A."/>
            <person name="Sang M.K."/>
            <person name="Song J."/>
        </authorList>
    </citation>
    <scope>NUCLEOTIDE SEQUENCE [LARGE SCALE GENOMIC DNA]</scope>
    <source>
        <strain evidence="1 2">T01R-27</strain>
    </source>
</reference>
<protein>
    <submittedName>
        <fullName evidence="1">Uncharacterized protein</fullName>
    </submittedName>
</protein>
<gene>
    <name evidence="1" type="ORF">CPT03_02305</name>
</gene>
<dbReference type="KEGG" id="pgs:CPT03_02305"/>
<evidence type="ECO:0000313" key="2">
    <source>
        <dbReference type="Proteomes" id="UP000223749"/>
    </source>
</evidence>
<organism evidence="1 2">
    <name type="scientific">Pedobacter ginsengisoli</name>
    <dbReference type="NCBI Taxonomy" id="363852"/>
    <lineage>
        <taxon>Bacteria</taxon>
        <taxon>Pseudomonadati</taxon>
        <taxon>Bacteroidota</taxon>
        <taxon>Sphingobacteriia</taxon>
        <taxon>Sphingobacteriales</taxon>
        <taxon>Sphingobacteriaceae</taxon>
        <taxon>Pedobacter</taxon>
    </lineage>
</organism>
<name>A0A2D1U179_9SPHI</name>
<dbReference type="AlphaFoldDB" id="A0A2D1U179"/>